<evidence type="ECO:0000256" key="2">
    <source>
        <dbReference type="ARBA" id="ARBA00005466"/>
    </source>
</evidence>
<keyword evidence="3" id="KW-0285">Flavoprotein</keyword>
<name>A0A4Q9Q9B6_9APHY</name>
<keyword evidence="4" id="KW-0274">FAD</keyword>
<dbReference type="InterPro" id="IPR036318">
    <property type="entry name" value="FAD-bd_PCMH-like_sf"/>
</dbReference>
<evidence type="ECO:0000259" key="6">
    <source>
        <dbReference type="PROSITE" id="PS51387"/>
    </source>
</evidence>
<comment type="cofactor">
    <cofactor evidence="1">
        <name>FAD</name>
        <dbReference type="ChEBI" id="CHEBI:57692"/>
    </cofactor>
</comment>
<dbReference type="Pfam" id="PF01565">
    <property type="entry name" value="FAD_binding_4"/>
    <property type="match status" value="1"/>
</dbReference>
<dbReference type="GO" id="GO:0071949">
    <property type="term" value="F:FAD binding"/>
    <property type="evidence" value="ECO:0007669"/>
    <property type="project" value="InterPro"/>
</dbReference>
<proteinExistence type="inferred from homology"/>
<dbReference type="STRING" id="114155.A0A4Q9Q9B6"/>
<reference evidence="7 8" key="1">
    <citation type="submission" date="2019-01" db="EMBL/GenBank/DDBJ databases">
        <title>Draft genome sequences of three monokaryotic isolates of the white-rot basidiomycete fungus Dichomitus squalens.</title>
        <authorList>
            <consortium name="DOE Joint Genome Institute"/>
            <person name="Lopez S.C."/>
            <person name="Andreopoulos B."/>
            <person name="Pangilinan J."/>
            <person name="Lipzen A."/>
            <person name="Riley R."/>
            <person name="Ahrendt S."/>
            <person name="Ng V."/>
            <person name="Barry K."/>
            <person name="Daum C."/>
            <person name="Grigoriev I.V."/>
            <person name="Hilden K.S."/>
            <person name="Makela M.R."/>
            <person name="de Vries R.P."/>
        </authorList>
    </citation>
    <scope>NUCLEOTIDE SEQUENCE [LARGE SCALE GENOMIC DNA]</scope>
    <source>
        <strain evidence="7 8">CBS 464.89</strain>
    </source>
</reference>
<evidence type="ECO:0000256" key="3">
    <source>
        <dbReference type="ARBA" id="ARBA00022630"/>
    </source>
</evidence>
<dbReference type="Pfam" id="PF08031">
    <property type="entry name" value="BBE"/>
    <property type="match status" value="1"/>
</dbReference>
<dbReference type="InterPro" id="IPR050416">
    <property type="entry name" value="FAD-linked_Oxidoreductase"/>
</dbReference>
<dbReference type="EMBL" id="ML145087">
    <property type="protein sequence ID" value="TBU64192.1"/>
    <property type="molecule type" value="Genomic_DNA"/>
</dbReference>
<dbReference type="SUPFAM" id="SSF56176">
    <property type="entry name" value="FAD-binding/transporter-associated domain-like"/>
    <property type="match status" value="1"/>
</dbReference>
<dbReference type="InterPro" id="IPR016166">
    <property type="entry name" value="FAD-bd_PCMH"/>
</dbReference>
<evidence type="ECO:0000256" key="1">
    <source>
        <dbReference type="ARBA" id="ARBA00001974"/>
    </source>
</evidence>
<feature type="domain" description="FAD-binding PCMH-type" evidence="6">
    <location>
        <begin position="34"/>
        <end position="206"/>
    </location>
</feature>
<gene>
    <name evidence="7" type="ORF">BD310DRAFT_915533</name>
</gene>
<comment type="similarity">
    <text evidence="2">Belongs to the oxygen-dependent FAD-linked oxidoreductase family.</text>
</comment>
<protein>
    <submittedName>
        <fullName evidence="7">FAD-binding domain-containing protein</fullName>
    </submittedName>
</protein>
<sequence>MTTDLAALKAIFKGDIVVPTDAKYDQAITRWAKNTAKKAAVVAFVKDAEDVSLAIQYAKAANLTIAIKCGGHNVSGASSIEGGLVIDLSRYLNGVTVDAEKKLGYVGGGALWETVDRATIAQGLATVAGTVNDTGVGGLTLGGGYGWLSGAYGLVLDNLVQATVVTADGSILTANEKENADLFWGIRGAGSNFGVVTELVLQLHPQRRTVFCGIAFYSPDQLEALLDVTQAWWTQRTSPKEGIFQAFTRGPDHQPTILMVFFYNGSEAEGRQNFKAFFDLNPVVDLTKEQPYEALNTLLNEANVPGQNAYMKGCFAPLEFPRELLPKVFARTMELSAPTQHKFTLLFEYFRLDKANSVPDDATALRRHLTPNVLCLIRFQEDSEAAAKYCRDAAYELLGLVTGQGADNLGYGNYNPESGEVAVAGSGSVSKAEEHFGANYKRLQEIKKKYDPELLFRKWFVITPA</sequence>
<dbReference type="InterPro" id="IPR016167">
    <property type="entry name" value="FAD-bd_PCMH_sub1"/>
</dbReference>
<organism evidence="7 8">
    <name type="scientific">Dichomitus squalens</name>
    <dbReference type="NCBI Taxonomy" id="114155"/>
    <lineage>
        <taxon>Eukaryota</taxon>
        <taxon>Fungi</taxon>
        <taxon>Dikarya</taxon>
        <taxon>Basidiomycota</taxon>
        <taxon>Agaricomycotina</taxon>
        <taxon>Agaricomycetes</taxon>
        <taxon>Polyporales</taxon>
        <taxon>Polyporaceae</taxon>
        <taxon>Dichomitus</taxon>
    </lineage>
</organism>
<dbReference type="Gene3D" id="3.40.462.20">
    <property type="match status" value="1"/>
</dbReference>
<dbReference type="InterPro" id="IPR012951">
    <property type="entry name" value="BBE"/>
</dbReference>
<evidence type="ECO:0000256" key="4">
    <source>
        <dbReference type="ARBA" id="ARBA00022827"/>
    </source>
</evidence>
<dbReference type="GO" id="GO:0016491">
    <property type="term" value="F:oxidoreductase activity"/>
    <property type="evidence" value="ECO:0007669"/>
    <property type="project" value="UniProtKB-KW"/>
</dbReference>
<dbReference type="Gene3D" id="3.30.43.10">
    <property type="entry name" value="Uridine Diphospho-n-acetylenolpyruvylglucosamine Reductase, domain 2"/>
    <property type="match status" value="1"/>
</dbReference>
<dbReference type="PANTHER" id="PTHR42973:SF39">
    <property type="entry name" value="FAD-BINDING PCMH-TYPE DOMAIN-CONTAINING PROTEIN"/>
    <property type="match status" value="1"/>
</dbReference>
<dbReference type="Gene3D" id="3.30.465.10">
    <property type="match status" value="1"/>
</dbReference>
<keyword evidence="5" id="KW-0560">Oxidoreductase</keyword>
<accession>A0A4Q9Q9B6</accession>
<evidence type="ECO:0000256" key="5">
    <source>
        <dbReference type="ARBA" id="ARBA00023002"/>
    </source>
</evidence>
<dbReference type="PROSITE" id="PS51387">
    <property type="entry name" value="FAD_PCMH"/>
    <property type="match status" value="1"/>
</dbReference>
<dbReference type="AlphaFoldDB" id="A0A4Q9Q9B6"/>
<dbReference type="PANTHER" id="PTHR42973">
    <property type="entry name" value="BINDING OXIDOREDUCTASE, PUTATIVE (AFU_ORTHOLOGUE AFUA_1G17690)-RELATED"/>
    <property type="match status" value="1"/>
</dbReference>
<evidence type="ECO:0000313" key="7">
    <source>
        <dbReference type="EMBL" id="TBU64192.1"/>
    </source>
</evidence>
<keyword evidence="8" id="KW-1185">Reference proteome</keyword>
<dbReference type="Proteomes" id="UP000292082">
    <property type="component" value="Unassembled WGS sequence"/>
</dbReference>
<dbReference type="InterPro" id="IPR016169">
    <property type="entry name" value="FAD-bd_PCMH_sub2"/>
</dbReference>
<evidence type="ECO:0000313" key="8">
    <source>
        <dbReference type="Proteomes" id="UP000292082"/>
    </source>
</evidence>
<dbReference type="InterPro" id="IPR006094">
    <property type="entry name" value="Oxid_FAD_bind_N"/>
</dbReference>